<name>A0A3M7J470_HORWE</name>
<evidence type="ECO:0000256" key="5">
    <source>
        <dbReference type="ARBA" id="ARBA00022989"/>
    </source>
</evidence>
<evidence type="ECO:0000313" key="13">
    <source>
        <dbReference type="Proteomes" id="UP000281677"/>
    </source>
</evidence>
<dbReference type="SMART" id="SM00665">
    <property type="entry name" value="B561"/>
    <property type="match status" value="1"/>
</dbReference>
<keyword evidence="3 8" id="KW-0812">Transmembrane</keyword>
<dbReference type="CDD" id="cd08760">
    <property type="entry name" value="Cyt_b561_FRRS1_like"/>
    <property type="match status" value="1"/>
</dbReference>
<accession>A0A3M7J470</accession>
<evidence type="ECO:0000313" key="12">
    <source>
        <dbReference type="Proteomes" id="UP000280598"/>
    </source>
</evidence>
<dbReference type="EMBL" id="QWIS01000023">
    <property type="protein sequence ID" value="RMZ15066.1"/>
    <property type="molecule type" value="Genomic_DNA"/>
</dbReference>
<dbReference type="GO" id="GO:0016020">
    <property type="term" value="C:membrane"/>
    <property type="evidence" value="ECO:0007669"/>
    <property type="project" value="UniProtKB-SubCell"/>
</dbReference>
<feature type="transmembrane region" description="Helical" evidence="8">
    <location>
        <begin position="175"/>
        <end position="195"/>
    </location>
</feature>
<evidence type="ECO:0000256" key="3">
    <source>
        <dbReference type="ARBA" id="ARBA00022692"/>
    </source>
</evidence>
<gene>
    <name evidence="11" type="ORF">D0859_03471</name>
    <name evidence="10" type="ORF">D0860_01856</name>
</gene>
<comment type="caution">
    <text evidence="11">The sequence shown here is derived from an EMBL/GenBank/DDBJ whole genome shotgun (WGS) entry which is preliminary data.</text>
</comment>
<feature type="transmembrane region" description="Helical" evidence="8">
    <location>
        <begin position="207"/>
        <end position="228"/>
    </location>
</feature>
<keyword evidence="2" id="KW-0813">Transport</keyword>
<keyword evidence="6 8" id="KW-0472">Membrane</keyword>
<evidence type="ECO:0000256" key="1">
    <source>
        <dbReference type="ARBA" id="ARBA00004370"/>
    </source>
</evidence>
<dbReference type="Proteomes" id="UP000281677">
    <property type="component" value="Unassembled WGS sequence"/>
</dbReference>
<evidence type="ECO:0000313" key="10">
    <source>
        <dbReference type="EMBL" id="RMZ15066.1"/>
    </source>
</evidence>
<feature type="domain" description="Cytochrome b561" evidence="9">
    <location>
        <begin position="31"/>
        <end position="234"/>
    </location>
</feature>
<organism evidence="11 13">
    <name type="scientific">Hortaea werneckii</name>
    <name type="common">Black yeast</name>
    <name type="synonym">Cladosporium werneckii</name>
    <dbReference type="NCBI Taxonomy" id="91943"/>
    <lineage>
        <taxon>Eukaryota</taxon>
        <taxon>Fungi</taxon>
        <taxon>Dikarya</taxon>
        <taxon>Ascomycota</taxon>
        <taxon>Pezizomycotina</taxon>
        <taxon>Dothideomycetes</taxon>
        <taxon>Dothideomycetidae</taxon>
        <taxon>Mycosphaerellales</taxon>
        <taxon>Teratosphaeriaceae</taxon>
        <taxon>Hortaea</taxon>
    </lineage>
</organism>
<comment type="subcellular location">
    <subcellularLocation>
        <location evidence="1">Membrane</location>
    </subcellularLocation>
</comment>
<keyword evidence="5 8" id="KW-1133">Transmembrane helix</keyword>
<dbReference type="EMBL" id="QWIT01000070">
    <property type="protein sequence ID" value="RMZ32392.1"/>
    <property type="molecule type" value="Genomic_DNA"/>
</dbReference>
<feature type="compositionally biased region" description="Basic and acidic residues" evidence="7">
    <location>
        <begin position="274"/>
        <end position="291"/>
    </location>
</feature>
<reference evidence="12 13" key="1">
    <citation type="journal article" date="2018" name="BMC Genomics">
        <title>Genomic evidence for intraspecific hybridization in a clonal and extremely halotolerant yeast.</title>
        <authorList>
            <person name="Gostincar C."/>
            <person name="Stajich J.E."/>
            <person name="Zupancic J."/>
            <person name="Zalar P."/>
            <person name="Gunde-Cimerman N."/>
        </authorList>
    </citation>
    <scope>NUCLEOTIDE SEQUENCE [LARGE SCALE GENOMIC DNA]</scope>
    <source>
        <strain evidence="11 13">EXF-120</strain>
        <strain evidence="10 12">EXF-562</strain>
    </source>
</reference>
<dbReference type="InterPro" id="IPR006593">
    <property type="entry name" value="Cyt_b561/ferric_Rdtase_TM"/>
</dbReference>
<dbReference type="PROSITE" id="PS50939">
    <property type="entry name" value="CYTOCHROME_B561"/>
    <property type="match status" value="1"/>
</dbReference>
<proteinExistence type="predicted"/>
<dbReference type="Proteomes" id="UP000280598">
    <property type="component" value="Unassembled WGS sequence"/>
</dbReference>
<dbReference type="VEuPathDB" id="FungiDB:BTJ68_14637"/>
<feature type="transmembrane region" description="Helical" evidence="8">
    <location>
        <begin position="134"/>
        <end position="155"/>
    </location>
</feature>
<evidence type="ECO:0000259" key="9">
    <source>
        <dbReference type="PROSITE" id="PS50939"/>
    </source>
</evidence>
<evidence type="ECO:0000256" key="6">
    <source>
        <dbReference type="ARBA" id="ARBA00023136"/>
    </source>
</evidence>
<dbReference type="PANTHER" id="PTHR47797">
    <property type="entry name" value="DEHYDROGENASE, PUTATIVE (AFU_ORTHOLOGUE AFUA_8G05805)-RELATED"/>
    <property type="match status" value="1"/>
</dbReference>
<evidence type="ECO:0000256" key="8">
    <source>
        <dbReference type="SAM" id="Phobius"/>
    </source>
</evidence>
<evidence type="ECO:0000256" key="7">
    <source>
        <dbReference type="SAM" id="MobiDB-lite"/>
    </source>
</evidence>
<dbReference type="AlphaFoldDB" id="A0A3M7J470"/>
<feature type="transmembrane region" description="Helical" evidence="8">
    <location>
        <begin position="66"/>
        <end position="90"/>
    </location>
</feature>
<feature type="compositionally biased region" description="Basic residues" evidence="7">
    <location>
        <begin position="255"/>
        <end position="273"/>
    </location>
</feature>
<feature type="region of interest" description="Disordered" evidence="7">
    <location>
        <begin position="236"/>
        <end position="291"/>
    </location>
</feature>
<evidence type="ECO:0000256" key="2">
    <source>
        <dbReference type="ARBA" id="ARBA00022448"/>
    </source>
</evidence>
<keyword evidence="4" id="KW-0249">Electron transport</keyword>
<dbReference type="PANTHER" id="PTHR47797:SF1">
    <property type="entry name" value="CYTOCHROME B561 DOMAIN-CONTAINING PROTEIN-RELATED"/>
    <property type="match status" value="1"/>
</dbReference>
<dbReference type="OrthoDB" id="19261at2759"/>
<evidence type="ECO:0000256" key="4">
    <source>
        <dbReference type="ARBA" id="ARBA00022982"/>
    </source>
</evidence>
<feature type="transmembrane region" description="Helical" evidence="8">
    <location>
        <begin position="102"/>
        <end position="122"/>
    </location>
</feature>
<dbReference type="Gene3D" id="1.20.120.1770">
    <property type="match status" value="1"/>
</dbReference>
<protein>
    <recommendedName>
        <fullName evidence="9">Cytochrome b561 domain-containing protein</fullName>
    </recommendedName>
</protein>
<sequence length="291" mass="31472">MKWMTDLALATTFANAQFGGGNFGGGGGGNPYDNGGDNGNSGNSNGGNGFGGDFSQFIPDRYHTMIIAHAVLATLAFALFFPVGGIMIRLASFPGLWWIHGLFQIFAYILYIAAFAIGVYMATSSPNGAALHNAHPIIGIVLFVLLFFQPFLGFLHHVMFKKHSRRVVWSYGHIWLGRAIITLGIINGGLGLQWAKRTGAFAPSTGAIIAYGVIAGLIWLVYIISAIYGEVKRRRGSSAKGNINPPPGWEDGRSRRSSRAGHSRGRHSRSRRGSRYEKHGSGSSDDDVRWA</sequence>
<evidence type="ECO:0000313" key="11">
    <source>
        <dbReference type="EMBL" id="RMZ32392.1"/>
    </source>
</evidence>